<reference evidence="3 4" key="1">
    <citation type="journal article" date="2012" name="J. Bacteriol.">
        <title>Complete genome sequences of Desulfosporosinus orientis DSM765T, Desulfosporosinus youngiae DSM17734T, Desulfosporosinus meridiei DSM13257T, and Desulfosporosinus acidiphilus DSM22704T.</title>
        <authorList>
            <person name="Pester M."/>
            <person name="Brambilla E."/>
            <person name="Alazard D."/>
            <person name="Rattei T."/>
            <person name="Weinmaier T."/>
            <person name="Han J."/>
            <person name="Lucas S."/>
            <person name="Lapidus A."/>
            <person name="Cheng J.F."/>
            <person name="Goodwin L."/>
            <person name="Pitluck S."/>
            <person name="Peters L."/>
            <person name="Ovchinnikova G."/>
            <person name="Teshima H."/>
            <person name="Detter J.C."/>
            <person name="Han C.S."/>
            <person name="Tapia R."/>
            <person name="Land M.L."/>
            <person name="Hauser L."/>
            <person name="Kyrpides N.C."/>
            <person name="Ivanova N.N."/>
            <person name="Pagani I."/>
            <person name="Huntmann M."/>
            <person name="Wei C.L."/>
            <person name="Davenport K.W."/>
            <person name="Daligault H."/>
            <person name="Chain P.S."/>
            <person name="Chen A."/>
            <person name="Mavromatis K."/>
            <person name="Markowitz V."/>
            <person name="Szeto E."/>
            <person name="Mikhailova N."/>
            <person name="Pati A."/>
            <person name="Wagner M."/>
            <person name="Woyke T."/>
            <person name="Ollivier B."/>
            <person name="Klenk H.P."/>
            <person name="Spring S."/>
            <person name="Loy A."/>
        </authorList>
    </citation>
    <scope>NUCLEOTIDE SEQUENCE [LARGE SCALE GENOMIC DNA]</scope>
    <source>
        <strain evidence="4">DSM 22704 / JCM 16185 / SJ4</strain>
    </source>
</reference>
<keyword evidence="4" id="KW-1185">Reference proteome</keyword>
<dbReference type="GO" id="GO:0016787">
    <property type="term" value="F:hydrolase activity"/>
    <property type="evidence" value="ECO:0007669"/>
    <property type="project" value="UniProtKB-KW"/>
</dbReference>
<dbReference type="GO" id="GO:0009166">
    <property type="term" value="P:nucleotide catabolic process"/>
    <property type="evidence" value="ECO:0007669"/>
    <property type="project" value="InterPro"/>
</dbReference>
<dbReference type="eggNOG" id="COG0737">
    <property type="taxonomic scope" value="Bacteria"/>
</dbReference>
<name>I4D7M5_DESAJ</name>
<dbReference type="PANTHER" id="PTHR11575">
    <property type="entry name" value="5'-NUCLEOTIDASE-RELATED"/>
    <property type="match status" value="1"/>
</dbReference>
<evidence type="ECO:0000256" key="1">
    <source>
        <dbReference type="ARBA" id="ARBA00022729"/>
    </source>
</evidence>
<evidence type="ECO:0000313" key="4">
    <source>
        <dbReference type="Proteomes" id="UP000002892"/>
    </source>
</evidence>
<dbReference type="InterPro" id="IPR003646">
    <property type="entry name" value="SH3-like_bac-type"/>
</dbReference>
<sequence>MLGIKFREAKHKALSFLMLAVMILSVFVSIPQIAIGATAAKTFDFVEVTDFHGTLNPVGSTQPVAAVLAEQIKTIKAQNPDTVVLSGGDMFQGSALSNILKGQPVINMMTNIGFDAMALGNHEYDWGIDSVIDSQNAVIKGTSIPVLACNIYSKTTGHPVSYSKPDIMLEKDGVKIGLIGAVDNLEFPTSITPGLIKDVNFKDPAPIINQLAKDLRNQGAQIVVVVAHMGASQDKNGTVSGNLIDMVKQLSGVDAVFGGHTHTIVTTKVNNIPVGIGNAYGKGFLDLKVTLNSDGTVSAGNMIYNDDTVMYKADNPAVDSEVKAIVTKASKDVGPTFNEVVGTASLNLTREQSAMPFGDSLLGNWSSQAIKDTAQTDFAFMNNGGLRVDLPKGDITVSDVWALMPFDDTIYTMKMTGAQIKAVLEDAVQDGGLGIQIAGLSFAYDPSKPSMNRVISIKSSGGIPIELSKSYTVATNDFMADGGDKFIGFNDPSIVNKQDTGILVRDAFIKEMKTQKTMTASVDHRIQSTAVEVTVLATSDIHGSILPWDYSSAKEADLGLAKISTYVNQVRSQNPNVVLVDDGDSIQGTPLTYYYDKIDTKTEYPIAKVMGAMGYDTWTLGNHEYNYGLDVLNRVIGDMQKENINVLSANTYKDDNSNFVKPYYIKTISTNQGNVNVGIIGLTTKCIPDWEDKAHYSGLHFNDLVEEANKWVPIVRAAGADIVVVAAHSGEESPSDTIPENQIKAMATGVNGIDAIVAGHTHKKIDEDTFTNPDGQKVIVTEPRNAGKDVCQINFTITKDDHGKWQIADKSSKAITIDSKIAADPKILQIAKPYQDETLSYVATKIGAATGDFLGTNQLSQETPLMDLINKVQKHYAKTDLSIAAPLSNKAKILKGDVTIQDLMGVYVYENYLYGIKMTGKQLKNWMEWSARYYKQAASPSDPVTKDTALNVPDYNLDQLYGATYTIDLTQPIGSRIKNLKVNGKLVQDNDVFTVAINNYRYNGGGGFMDKAGISNPEVTFDSAKQYGDDGQVRNLMIKYIQEKGTIEPTIDNDWTISMNPVINGTGSAVPAPSTTDANKLQVTASWLNLRTGPGLDYSVVGSIPHGTLVELVSTSGDWDKISYQGNTYFINAKFVKPRSQVLKTVKVISQIGLNVRDGAALSGKILGALPYGSLVEVVGASGDWYKIIYKNGYGYIYAQFTAQLS</sequence>
<dbReference type="SUPFAM" id="SSF55816">
    <property type="entry name" value="5'-nucleotidase (syn. UDP-sugar hydrolase), C-terminal domain"/>
    <property type="match status" value="2"/>
</dbReference>
<dbReference type="RefSeq" id="WP_014827792.1">
    <property type="nucleotide sequence ID" value="NC_018068.1"/>
</dbReference>
<dbReference type="Proteomes" id="UP000002892">
    <property type="component" value="Chromosome"/>
</dbReference>
<dbReference type="Pfam" id="PF08239">
    <property type="entry name" value="SH3_3"/>
    <property type="match status" value="2"/>
</dbReference>
<keyword evidence="3" id="KW-0378">Hydrolase</keyword>
<feature type="domain" description="SH3b" evidence="2">
    <location>
        <begin position="1144"/>
        <end position="1206"/>
    </location>
</feature>
<keyword evidence="1" id="KW-0732">Signal</keyword>
<dbReference type="Pfam" id="PF02872">
    <property type="entry name" value="5_nucleotid_C"/>
    <property type="match status" value="2"/>
</dbReference>
<dbReference type="GO" id="GO:0030288">
    <property type="term" value="C:outer membrane-bounded periplasmic space"/>
    <property type="evidence" value="ECO:0007669"/>
    <property type="project" value="TreeGrafter"/>
</dbReference>
<dbReference type="KEGG" id="dai:Desaci_2887"/>
<dbReference type="PRINTS" id="PR01607">
    <property type="entry name" value="APYRASEFAMLY"/>
</dbReference>
<dbReference type="HOGENOM" id="CLU_001272_0_0_9"/>
<dbReference type="EMBL" id="CP003639">
    <property type="protein sequence ID" value="AFM41799.1"/>
    <property type="molecule type" value="Genomic_DNA"/>
</dbReference>
<dbReference type="eggNOG" id="COG3103">
    <property type="taxonomic scope" value="Bacteria"/>
</dbReference>
<dbReference type="SUPFAM" id="SSF56300">
    <property type="entry name" value="Metallo-dependent phosphatases"/>
    <property type="match status" value="2"/>
</dbReference>
<dbReference type="InterPro" id="IPR004843">
    <property type="entry name" value="Calcineurin-like_PHP"/>
</dbReference>
<dbReference type="InterPro" id="IPR006179">
    <property type="entry name" value="5_nucleotidase/apyrase"/>
</dbReference>
<proteinExistence type="predicted"/>
<dbReference type="Pfam" id="PF00149">
    <property type="entry name" value="Metallophos"/>
    <property type="match status" value="2"/>
</dbReference>
<dbReference type="InterPro" id="IPR036907">
    <property type="entry name" value="5'-Nucleotdase_C_sf"/>
</dbReference>
<dbReference type="SMART" id="SM00287">
    <property type="entry name" value="SH3b"/>
    <property type="match status" value="2"/>
</dbReference>
<accession>I4D7M5</accession>
<evidence type="ECO:0000259" key="2">
    <source>
        <dbReference type="PROSITE" id="PS51781"/>
    </source>
</evidence>
<dbReference type="CDD" id="cd00845">
    <property type="entry name" value="MPP_UshA_N_like"/>
    <property type="match status" value="1"/>
</dbReference>
<evidence type="ECO:0000313" key="3">
    <source>
        <dbReference type="EMBL" id="AFM41799.1"/>
    </source>
</evidence>
<dbReference type="Gene3D" id="3.90.780.10">
    <property type="entry name" value="5'-Nucleotidase, C-terminal domain"/>
    <property type="match status" value="2"/>
</dbReference>
<feature type="domain" description="SH3b" evidence="2">
    <location>
        <begin position="1078"/>
        <end position="1140"/>
    </location>
</feature>
<dbReference type="InterPro" id="IPR029052">
    <property type="entry name" value="Metallo-depent_PP-like"/>
</dbReference>
<protein>
    <submittedName>
        <fullName evidence="3">5'-nucleotidase/2',3'-cyclic phosphodiesterase-like hydrolase</fullName>
    </submittedName>
</protein>
<dbReference type="STRING" id="646529.Desaci_2887"/>
<organism evidence="3 4">
    <name type="scientific">Desulfosporosinus acidiphilus (strain DSM 22704 / JCM 16185 / SJ4)</name>
    <dbReference type="NCBI Taxonomy" id="646529"/>
    <lineage>
        <taxon>Bacteria</taxon>
        <taxon>Bacillati</taxon>
        <taxon>Bacillota</taxon>
        <taxon>Clostridia</taxon>
        <taxon>Eubacteriales</taxon>
        <taxon>Desulfitobacteriaceae</taxon>
        <taxon>Desulfosporosinus</taxon>
    </lineage>
</organism>
<dbReference type="AlphaFoldDB" id="I4D7M5"/>
<dbReference type="Gene3D" id="3.60.21.10">
    <property type="match status" value="2"/>
</dbReference>
<gene>
    <name evidence="3" type="ordered locus">Desaci_2887</name>
</gene>
<dbReference type="Gene3D" id="2.30.30.40">
    <property type="entry name" value="SH3 Domains"/>
    <property type="match status" value="2"/>
</dbReference>
<dbReference type="PROSITE" id="PS51781">
    <property type="entry name" value="SH3B"/>
    <property type="match status" value="2"/>
</dbReference>
<dbReference type="InterPro" id="IPR008334">
    <property type="entry name" value="5'-Nucleotdase_C"/>
</dbReference>
<dbReference type="PANTHER" id="PTHR11575:SF24">
    <property type="entry name" value="5'-NUCLEOTIDASE"/>
    <property type="match status" value="1"/>
</dbReference>